<reference evidence="7 8" key="1">
    <citation type="submission" date="2018-06" db="EMBL/GenBank/DDBJ databases">
        <title>Extensive metabolic versatility and redundancy in microbially diverse, dynamic hydrothermal sediments.</title>
        <authorList>
            <person name="Dombrowski N."/>
            <person name="Teske A."/>
            <person name="Baker B.J."/>
        </authorList>
    </citation>
    <scope>NUCLEOTIDE SEQUENCE [LARGE SCALE GENOMIC DNA]</scope>
    <source>
        <strain evidence="7">B7_G13</strain>
    </source>
</reference>
<sequence length="581" mass="63220">MPVKKRYPVPSDLEIAQEAELRPINEVAKDAGILDEELEPYGRYMAKIDYNKVLERLKDRPNGKLITVTAITPTPLGEGKTVTAFGLGQGLYKLMRQKGKRVINTFRQPSKGPTFGIKGGATGGGYSQALPMENINLHFTGDIHAVETAHNLCAAAIDASILHGNKLKIDPLNITWTYCQDLNSRALREVVIGLGGRRNGYPRVANFDITVATETAAIQALATGLKDLRKRIGRAVVGYTYDNRPITCEDLKVAGAMTVLLRDALKPNLVQSTEGHPMICHGFPFANVAHGNNSVIANMVALKLADYVVTESGFGADCGFVKLIDVAARQSGLKVDCAVIVASIRALKEHGGAFHLRPGMSLSAVKEAIETENLPAVERGCENLARNIQIVKMYGLPAVVAINRFSSDTEREIEMVKKKALEAGADGVAVSEAWAKGGNGALDLAKEIIKAVEKPHKMKFLFPDDISIKEKIETIARKVYLADGVEYSPEANRKIKLYTDLGFSKMTVNVAKTHLSLSHDPNWKGVPRNYKLPVRDIRASVGAGFFYPICGNMQTMPGLPSRPAFMDVDIDPETGKTKGLF</sequence>
<feature type="binding site" evidence="6">
    <location>
        <begin position="74"/>
        <end position="81"/>
    </location>
    <ligand>
        <name>ATP</name>
        <dbReference type="ChEBI" id="CHEBI:30616"/>
    </ligand>
</feature>
<dbReference type="UniPathway" id="UPA00193"/>
<keyword evidence="3 6" id="KW-0436">Ligase</keyword>
<dbReference type="PROSITE" id="PS00722">
    <property type="entry name" value="FTHFS_2"/>
    <property type="match status" value="1"/>
</dbReference>
<dbReference type="EMBL" id="QMPY01000022">
    <property type="protein sequence ID" value="RLE08485.1"/>
    <property type="molecule type" value="Genomic_DNA"/>
</dbReference>
<gene>
    <name evidence="6" type="primary">fhs</name>
    <name evidence="7" type="ORF">DRZ78_00975</name>
</gene>
<dbReference type="Gene3D" id="3.10.410.10">
    <property type="entry name" value="Formyltetrahydrofolate synthetase, domain 3"/>
    <property type="match status" value="1"/>
</dbReference>
<dbReference type="InterPro" id="IPR000559">
    <property type="entry name" value="Formate_THF_ligase"/>
</dbReference>
<evidence type="ECO:0000313" key="8">
    <source>
        <dbReference type="Proteomes" id="UP000277457"/>
    </source>
</evidence>
<accession>A0A662D5U5</accession>
<dbReference type="InterPro" id="IPR027417">
    <property type="entry name" value="P-loop_NTPase"/>
</dbReference>
<dbReference type="InterPro" id="IPR020628">
    <property type="entry name" value="Formate_THF_ligase_CS"/>
</dbReference>
<dbReference type="CDD" id="cd00477">
    <property type="entry name" value="FTHFS"/>
    <property type="match status" value="1"/>
</dbReference>
<organism evidence="7 8">
    <name type="scientific">Aerophobetes bacterium</name>
    <dbReference type="NCBI Taxonomy" id="2030807"/>
    <lineage>
        <taxon>Bacteria</taxon>
        <taxon>Candidatus Aerophobota</taxon>
    </lineage>
</organism>
<dbReference type="GO" id="GO:0004329">
    <property type="term" value="F:formate-tetrahydrofolate ligase activity"/>
    <property type="evidence" value="ECO:0007669"/>
    <property type="project" value="UniProtKB-UniRule"/>
</dbReference>
<evidence type="ECO:0000256" key="1">
    <source>
        <dbReference type="ARBA" id="ARBA00004777"/>
    </source>
</evidence>
<comment type="similarity">
    <text evidence="6">Belongs to the formate--tetrahydrofolate ligase family.</text>
</comment>
<comment type="pathway">
    <text evidence="1 6">One-carbon metabolism; tetrahydrofolate interconversion.</text>
</comment>
<evidence type="ECO:0000256" key="5">
    <source>
        <dbReference type="ARBA" id="ARBA00022840"/>
    </source>
</evidence>
<dbReference type="Pfam" id="PF01268">
    <property type="entry name" value="FTHFS"/>
    <property type="match status" value="1"/>
</dbReference>
<protein>
    <recommendedName>
        <fullName evidence="6">Formate--tetrahydrofolate ligase</fullName>
        <ecNumber evidence="6">6.3.4.3</ecNumber>
    </recommendedName>
    <alternativeName>
        <fullName evidence="6">Formyltetrahydrofolate synthetase</fullName>
        <shortName evidence="6">FHS</shortName>
        <shortName evidence="6">FTHFS</shortName>
    </alternativeName>
</protein>
<evidence type="ECO:0000256" key="6">
    <source>
        <dbReference type="HAMAP-Rule" id="MF_01543"/>
    </source>
</evidence>
<dbReference type="Gene3D" id="3.40.50.300">
    <property type="entry name" value="P-loop containing nucleotide triphosphate hydrolases"/>
    <property type="match status" value="1"/>
</dbReference>
<dbReference type="Proteomes" id="UP000277457">
    <property type="component" value="Unassembled WGS sequence"/>
</dbReference>
<evidence type="ECO:0000256" key="4">
    <source>
        <dbReference type="ARBA" id="ARBA00022741"/>
    </source>
</evidence>
<keyword evidence="5 6" id="KW-0067">ATP-binding</keyword>
<dbReference type="PROSITE" id="PS00721">
    <property type="entry name" value="FTHFS_1"/>
    <property type="match status" value="1"/>
</dbReference>
<dbReference type="AlphaFoldDB" id="A0A662D5U5"/>
<dbReference type="GO" id="GO:0035999">
    <property type="term" value="P:tetrahydrofolate interconversion"/>
    <property type="evidence" value="ECO:0007669"/>
    <property type="project" value="UniProtKB-UniRule"/>
</dbReference>
<keyword evidence="2 6" id="KW-0554">One-carbon metabolism</keyword>
<evidence type="ECO:0000313" key="7">
    <source>
        <dbReference type="EMBL" id="RLE08485.1"/>
    </source>
</evidence>
<dbReference type="GO" id="GO:0005524">
    <property type="term" value="F:ATP binding"/>
    <property type="evidence" value="ECO:0007669"/>
    <property type="project" value="UniProtKB-UniRule"/>
</dbReference>
<dbReference type="EC" id="6.3.4.3" evidence="6"/>
<dbReference type="FunFam" id="3.10.410.10:FF:000001">
    <property type="entry name" value="Putative formate--tetrahydrofolate ligase"/>
    <property type="match status" value="1"/>
</dbReference>
<comment type="caution">
    <text evidence="7">The sequence shown here is derived from an EMBL/GenBank/DDBJ whole genome shotgun (WGS) entry which is preliminary data.</text>
</comment>
<dbReference type="NCBIfam" id="NF010030">
    <property type="entry name" value="PRK13505.1"/>
    <property type="match status" value="1"/>
</dbReference>
<dbReference type="HAMAP" id="MF_01543">
    <property type="entry name" value="FTHFS"/>
    <property type="match status" value="1"/>
</dbReference>
<evidence type="ECO:0000256" key="2">
    <source>
        <dbReference type="ARBA" id="ARBA00022563"/>
    </source>
</evidence>
<dbReference type="Gene3D" id="3.30.1510.10">
    <property type="entry name" value="Domain 2, N(10)-formyltetrahydrofolate synthetase"/>
    <property type="match status" value="1"/>
</dbReference>
<evidence type="ECO:0000256" key="3">
    <source>
        <dbReference type="ARBA" id="ARBA00022598"/>
    </source>
</evidence>
<name>A0A662D5U5_UNCAE</name>
<comment type="catalytic activity">
    <reaction evidence="6">
        <text>(6S)-5,6,7,8-tetrahydrofolate + formate + ATP = (6R)-10-formyltetrahydrofolate + ADP + phosphate</text>
        <dbReference type="Rhea" id="RHEA:20221"/>
        <dbReference type="ChEBI" id="CHEBI:15740"/>
        <dbReference type="ChEBI" id="CHEBI:30616"/>
        <dbReference type="ChEBI" id="CHEBI:43474"/>
        <dbReference type="ChEBI" id="CHEBI:57453"/>
        <dbReference type="ChEBI" id="CHEBI:195366"/>
        <dbReference type="ChEBI" id="CHEBI:456216"/>
        <dbReference type="EC" id="6.3.4.3"/>
    </reaction>
</comment>
<keyword evidence="4 6" id="KW-0547">Nucleotide-binding</keyword>
<dbReference type="SUPFAM" id="SSF52540">
    <property type="entry name" value="P-loop containing nucleoside triphosphate hydrolases"/>
    <property type="match status" value="1"/>
</dbReference>
<proteinExistence type="inferred from homology"/>